<dbReference type="AlphaFoldDB" id="A0A2T6FTY0"/>
<protein>
    <submittedName>
        <fullName evidence="1">Uncharacterized protein</fullName>
    </submittedName>
</protein>
<dbReference type="EMBL" id="PYHP01000088">
    <property type="protein sequence ID" value="PUA35376.1"/>
    <property type="molecule type" value="Genomic_DNA"/>
</dbReference>
<sequence length="130" mass="14430">MAFQRKEVAELNLFVYGIVSLNHKDNPFISRHSQLLSSEAWVRGVLYDTGLGFPALTSGEDKVSGKLLAMGDVAFETVSELASNFNRMNPPYRFELKSVQVFTGAVTYEASAYMYATGHGLTRIESGIWL</sequence>
<evidence type="ECO:0000313" key="1">
    <source>
        <dbReference type="EMBL" id="PUA35376.1"/>
    </source>
</evidence>
<reference evidence="1 2" key="1">
    <citation type="submission" date="2018-03" db="EMBL/GenBank/DDBJ databases">
        <title>Genome sequence of Paenibacillus elgii strain AC13 an antimicrobial compound producing bacteria.</title>
        <authorList>
            <person name="Kurokawa A.S."/>
            <person name="Araujo J.F."/>
            <person name="Costa R.A."/>
            <person name="Ortega D.B."/>
            <person name="Pires A.S."/>
            <person name="Pappas G.J.Jr."/>
            <person name="Franco O.L."/>
            <person name="Barreto C."/>
            <person name="Magalhaes B.S."/>
            <person name="Kruger R.H."/>
        </authorList>
    </citation>
    <scope>NUCLEOTIDE SEQUENCE [LARGE SCALE GENOMIC DNA]</scope>
    <source>
        <strain evidence="1 2">AC13</strain>
    </source>
</reference>
<dbReference type="InterPro" id="IPR036568">
    <property type="entry name" value="GGCT-like_sf"/>
</dbReference>
<evidence type="ECO:0000313" key="2">
    <source>
        <dbReference type="Proteomes" id="UP000244184"/>
    </source>
</evidence>
<name>A0A2T6FTY0_9BACL</name>
<dbReference type="Gene3D" id="3.10.490.10">
    <property type="entry name" value="Gamma-glutamyl cyclotransferase-like"/>
    <property type="match status" value="1"/>
</dbReference>
<gene>
    <name evidence="1" type="ORF">C8Z91_30705</name>
</gene>
<comment type="caution">
    <text evidence="1">The sequence shown here is derived from an EMBL/GenBank/DDBJ whole genome shotgun (WGS) entry which is preliminary data.</text>
</comment>
<accession>A0A2T6FTY0</accession>
<organism evidence="1 2">
    <name type="scientific">Paenibacillus elgii</name>
    <dbReference type="NCBI Taxonomy" id="189691"/>
    <lineage>
        <taxon>Bacteria</taxon>
        <taxon>Bacillati</taxon>
        <taxon>Bacillota</taxon>
        <taxon>Bacilli</taxon>
        <taxon>Bacillales</taxon>
        <taxon>Paenibacillaceae</taxon>
        <taxon>Paenibacillus</taxon>
    </lineage>
</organism>
<dbReference type="Proteomes" id="UP000244184">
    <property type="component" value="Unassembled WGS sequence"/>
</dbReference>
<dbReference type="SUPFAM" id="SSF110857">
    <property type="entry name" value="Gamma-glutamyl cyclotransferase-like"/>
    <property type="match status" value="1"/>
</dbReference>
<proteinExistence type="predicted"/>